<organism evidence="2">
    <name type="scientific">Sipha flava</name>
    <name type="common">yellow sugarcane aphid</name>
    <dbReference type="NCBI Taxonomy" id="143950"/>
    <lineage>
        <taxon>Eukaryota</taxon>
        <taxon>Metazoa</taxon>
        <taxon>Ecdysozoa</taxon>
        <taxon>Arthropoda</taxon>
        <taxon>Hexapoda</taxon>
        <taxon>Insecta</taxon>
        <taxon>Pterygota</taxon>
        <taxon>Neoptera</taxon>
        <taxon>Paraneoptera</taxon>
        <taxon>Hemiptera</taxon>
        <taxon>Sternorrhyncha</taxon>
        <taxon>Aphidomorpha</taxon>
        <taxon>Aphidoidea</taxon>
        <taxon>Aphididae</taxon>
        <taxon>Sipha</taxon>
    </lineage>
</organism>
<name>A0A2S2R505_9HEMI</name>
<dbReference type="OrthoDB" id="6629228at2759"/>
<dbReference type="AlphaFoldDB" id="A0A2S2R505"/>
<evidence type="ECO:0000313" key="2">
    <source>
        <dbReference type="EMBL" id="MBY85003.1"/>
    </source>
</evidence>
<dbReference type="PANTHER" id="PTHR47055">
    <property type="entry name" value="DDE_TNP_1_7 DOMAIN-CONTAINING PROTEIN"/>
    <property type="match status" value="1"/>
</dbReference>
<dbReference type="InterPro" id="IPR052638">
    <property type="entry name" value="PiggyBac_TE-derived"/>
</dbReference>
<dbReference type="Pfam" id="PF13843">
    <property type="entry name" value="DDE_Tnp_1_7"/>
    <property type="match status" value="1"/>
</dbReference>
<sequence>MEKIKSRCIENFIPIQNINYNELMIKYFGRHSCKQFIRGKPIRFGYKMWCLNSADSYLINFDIYQGKLPNGKPNYENIFGKCTAPLIYFLENLLLEKRKLPFRVFCDNLFTSSNLLSFLRGYSGTGTIRDNRLGKDFPLIG</sequence>
<dbReference type="EMBL" id="GGMS01015800">
    <property type="protein sequence ID" value="MBY85003.1"/>
    <property type="molecule type" value="Transcribed_RNA"/>
</dbReference>
<dbReference type="PANTHER" id="PTHR47055:SF3">
    <property type="entry name" value="PHORBOL-ESTER_DAG-TYPE DOMAIN-CONTAINING PROTEIN"/>
    <property type="match status" value="1"/>
</dbReference>
<feature type="domain" description="PiggyBac transposable element-derived protein" evidence="1">
    <location>
        <begin position="2"/>
        <end position="133"/>
    </location>
</feature>
<reference evidence="2" key="1">
    <citation type="submission" date="2018-04" db="EMBL/GenBank/DDBJ databases">
        <title>Transcriptome assembly of Sipha flava.</title>
        <authorList>
            <person name="Scully E.D."/>
            <person name="Geib S.M."/>
            <person name="Palmer N.A."/>
            <person name="Koch K."/>
            <person name="Bradshaw J."/>
            <person name="Heng-Moss T."/>
            <person name="Sarath G."/>
        </authorList>
    </citation>
    <scope>NUCLEOTIDE SEQUENCE</scope>
</reference>
<evidence type="ECO:0000259" key="1">
    <source>
        <dbReference type="Pfam" id="PF13843"/>
    </source>
</evidence>
<protein>
    <submittedName>
        <fullName evidence="2">PiggyBac transposable element-derived protein 3</fullName>
    </submittedName>
</protein>
<accession>A0A2S2R505</accession>
<dbReference type="GO" id="GO:0043565">
    <property type="term" value="F:sequence-specific DNA binding"/>
    <property type="evidence" value="ECO:0007669"/>
    <property type="project" value="TreeGrafter"/>
</dbReference>
<dbReference type="InterPro" id="IPR029526">
    <property type="entry name" value="PGBD"/>
</dbReference>
<gene>
    <name evidence="2" type="primary">PGBD3_6</name>
    <name evidence="2" type="ORF">g.3638</name>
</gene>
<proteinExistence type="predicted"/>